<feature type="domain" description="Ancillary SecYEG translocon subunit/Cell division coordinator CpoB TPR" evidence="9">
    <location>
        <begin position="41"/>
        <end position="207"/>
    </location>
</feature>
<evidence type="ECO:0000256" key="1">
    <source>
        <dbReference type="ARBA" id="ARBA00004167"/>
    </source>
</evidence>
<keyword evidence="5 8" id="KW-1133">Transmembrane helix</keyword>
<gene>
    <name evidence="10" type="ORF">GCM10010990_17800</name>
</gene>
<comment type="subcellular location">
    <subcellularLocation>
        <location evidence="2">Cell membrane</location>
    </subcellularLocation>
    <subcellularLocation>
        <location evidence="1">Membrane</location>
        <topology evidence="1">Single-pass membrane protein</topology>
    </subcellularLocation>
</comment>
<name>A0A916Z0J2_9SPHN</name>
<evidence type="ECO:0000313" key="11">
    <source>
        <dbReference type="Proteomes" id="UP000612349"/>
    </source>
</evidence>
<dbReference type="OrthoDB" id="7173339at2"/>
<dbReference type="InterPro" id="IPR026039">
    <property type="entry name" value="YfgM"/>
</dbReference>
<feature type="transmembrane region" description="Helical" evidence="8">
    <location>
        <begin position="49"/>
        <end position="67"/>
    </location>
</feature>
<evidence type="ECO:0000256" key="3">
    <source>
        <dbReference type="ARBA" id="ARBA00022475"/>
    </source>
</evidence>
<accession>A0A916Z0J2</accession>
<dbReference type="GO" id="GO:0044877">
    <property type="term" value="F:protein-containing complex binding"/>
    <property type="evidence" value="ECO:0007669"/>
    <property type="project" value="InterPro"/>
</dbReference>
<organism evidence="10 11">
    <name type="scientific">Croceicoccus mobilis</name>
    <dbReference type="NCBI Taxonomy" id="1703339"/>
    <lineage>
        <taxon>Bacteria</taxon>
        <taxon>Pseudomonadati</taxon>
        <taxon>Pseudomonadota</taxon>
        <taxon>Alphaproteobacteria</taxon>
        <taxon>Sphingomonadales</taxon>
        <taxon>Erythrobacteraceae</taxon>
        <taxon>Croceicoccus</taxon>
    </lineage>
</organism>
<dbReference type="GO" id="GO:0005886">
    <property type="term" value="C:plasma membrane"/>
    <property type="evidence" value="ECO:0007669"/>
    <property type="project" value="UniProtKB-SubCell"/>
</dbReference>
<reference evidence="10" key="1">
    <citation type="journal article" date="2014" name="Int. J. Syst. Evol. Microbiol.">
        <title>Complete genome sequence of Corynebacterium casei LMG S-19264T (=DSM 44701T), isolated from a smear-ripened cheese.</title>
        <authorList>
            <consortium name="US DOE Joint Genome Institute (JGI-PGF)"/>
            <person name="Walter F."/>
            <person name="Albersmeier A."/>
            <person name="Kalinowski J."/>
            <person name="Ruckert C."/>
        </authorList>
    </citation>
    <scope>NUCLEOTIDE SEQUENCE</scope>
    <source>
        <strain evidence="10">CGMCC 1.15360</strain>
    </source>
</reference>
<dbReference type="Proteomes" id="UP000612349">
    <property type="component" value="Unassembled WGS sequence"/>
</dbReference>
<dbReference type="Pfam" id="PF09976">
    <property type="entry name" value="TPR_21"/>
    <property type="match status" value="1"/>
</dbReference>
<keyword evidence="3" id="KW-1003">Cell membrane</keyword>
<protein>
    <submittedName>
        <fullName evidence="10">Membrane protein</fullName>
    </submittedName>
</protein>
<comment type="caution">
    <text evidence="10">The sequence shown here is derived from an EMBL/GenBank/DDBJ whole genome shotgun (WGS) entry which is preliminary data.</text>
</comment>
<dbReference type="AlphaFoldDB" id="A0A916Z0J2"/>
<dbReference type="InterPro" id="IPR018704">
    <property type="entry name" value="SecYEG/CpoB_TPR"/>
</dbReference>
<dbReference type="PANTHER" id="PTHR38035:SF1">
    <property type="entry name" value="ANCILLARY SECYEG TRANSLOCON SUBUNIT"/>
    <property type="match status" value="1"/>
</dbReference>
<evidence type="ECO:0000256" key="8">
    <source>
        <dbReference type="SAM" id="Phobius"/>
    </source>
</evidence>
<evidence type="ECO:0000256" key="6">
    <source>
        <dbReference type="ARBA" id="ARBA00023136"/>
    </source>
</evidence>
<evidence type="ECO:0000259" key="9">
    <source>
        <dbReference type="Pfam" id="PF09976"/>
    </source>
</evidence>
<keyword evidence="11" id="KW-1185">Reference proteome</keyword>
<dbReference type="PANTHER" id="PTHR38035">
    <property type="entry name" value="UPF0070 PROTEIN YFGM"/>
    <property type="match status" value="1"/>
</dbReference>
<keyword evidence="6 8" id="KW-0472">Membrane</keyword>
<evidence type="ECO:0000313" key="10">
    <source>
        <dbReference type="EMBL" id="GGD68687.1"/>
    </source>
</evidence>
<keyword evidence="7" id="KW-0143">Chaperone</keyword>
<evidence type="ECO:0000256" key="7">
    <source>
        <dbReference type="ARBA" id="ARBA00023186"/>
    </source>
</evidence>
<evidence type="ECO:0000256" key="5">
    <source>
        <dbReference type="ARBA" id="ARBA00022989"/>
    </source>
</evidence>
<dbReference type="RefSeq" id="WP_066771505.1">
    <property type="nucleotide sequence ID" value="NZ_BMIP01000003.1"/>
</dbReference>
<reference evidence="10" key="2">
    <citation type="submission" date="2020-09" db="EMBL/GenBank/DDBJ databases">
        <authorList>
            <person name="Sun Q."/>
            <person name="Zhou Y."/>
        </authorList>
    </citation>
    <scope>NUCLEOTIDE SEQUENCE</scope>
    <source>
        <strain evidence="10">CGMCC 1.15360</strain>
    </source>
</reference>
<proteinExistence type="predicted"/>
<evidence type="ECO:0000256" key="4">
    <source>
        <dbReference type="ARBA" id="ARBA00022692"/>
    </source>
</evidence>
<evidence type="ECO:0000256" key="2">
    <source>
        <dbReference type="ARBA" id="ARBA00004236"/>
    </source>
</evidence>
<sequence>MALGPSNNQSVAVQSANRERAQQDVFRREVDEAVRQDTISTFFRRFGKLLIAGFVIVAAALGAWAWWHHEVTTSAEEDAVELTMAIDQLQAGNTAAASERAAPLLSDAPAGYSVPAAFIAAAAALEEGDSAKAAKLFDEIAADAGNPQPMRDLATIRSVSAQYDTMEPQAVIDRLKPLAVPGNAFFPSAGEMVAMAYVEQGKKDLAGPMFAEIARDEDAPQSLRARARQLAGMMGTDAVDDAEEVADLVASGGAAGQ</sequence>
<keyword evidence="4 8" id="KW-0812">Transmembrane</keyword>
<dbReference type="EMBL" id="BMIP01000003">
    <property type="protein sequence ID" value="GGD68687.1"/>
    <property type="molecule type" value="Genomic_DNA"/>
</dbReference>